<dbReference type="PROSITE" id="PS50086">
    <property type="entry name" value="TBC_RABGAP"/>
    <property type="match status" value="1"/>
</dbReference>
<dbReference type="PROSITE" id="PS50222">
    <property type="entry name" value="EF_HAND_2"/>
    <property type="match status" value="1"/>
</dbReference>
<dbReference type="PANTHER" id="PTHR47219">
    <property type="entry name" value="RAB GTPASE-ACTIVATING PROTEIN 1-LIKE"/>
    <property type="match status" value="1"/>
</dbReference>
<dbReference type="EMBL" id="KZ819678">
    <property type="protein sequence ID" value="PWN24875.1"/>
    <property type="molecule type" value="Genomic_DNA"/>
</dbReference>
<dbReference type="AlphaFoldDB" id="A0A316UNY3"/>
<accession>A0A316UNY3</accession>
<evidence type="ECO:0000313" key="5">
    <source>
        <dbReference type="EMBL" id="PWN24875.1"/>
    </source>
</evidence>
<proteinExistence type="predicted"/>
<protein>
    <submittedName>
        <fullName evidence="5">Putative MDR1-Mac1p interacting protein</fullName>
    </submittedName>
</protein>
<keyword evidence="6" id="KW-1185">Reference proteome</keyword>
<dbReference type="Gene3D" id="1.10.472.80">
    <property type="entry name" value="Ypt/Rab-GAP domain of gyp1p, domain 3"/>
    <property type="match status" value="1"/>
</dbReference>
<dbReference type="SMART" id="SM00164">
    <property type="entry name" value="TBC"/>
    <property type="match status" value="1"/>
</dbReference>
<keyword evidence="1" id="KW-0343">GTPase activation</keyword>
<evidence type="ECO:0000259" key="4">
    <source>
        <dbReference type="PROSITE" id="PS50222"/>
    </source>
</evidence>
<dbReference type="InterPro" id="IPR000195">
    <property type="entry name" value="Rab-GAP-TBC_dom"/>
</dbReference>
<feature type="domain" description="EF-hand" evidence="4">
    <location>
        <begin position="663"/>
        <end position="698"/>
    </location>
</feature>
<dbReference type="InterPro" id="IPR035969">
    <property type="entry name" value="Rab-GAP_TBC_sf"/>
</dbReference>
<dbReference type="Proteomes" id="UP000245884">
    <property type="component" value="Unassembled WGS sequence"/>
</dbReference>
<dbReference type="InterPro" id="IPR002048">
    <property type="entry name" value="EF_hand_dom"/>
</dbReference>
<feature type="region of interest" description="Disordered" evidence="2">
    <location>
        <begin position="167"/>
        <end position="214"/>
    </location>
</feature>
<evidence type="ECO:0000313" key="6">
    <source>
        <dbReference type="Proteomes" id="UP000245884"/>
    </source>
</evidence>
<dbReference type="Gene3D" id="1.10.8.270">
    <property type="entry name" value="putative rabgap domain of human tbc1 domain family member 14 like domains"/>
    <property type="match status" value="1"/>
</dbReference>
<dbReference type="InterPro" id="IPR050302">
    <property type="entry name" value="Rab_GAP_TBC_domain"/>
</dbReference>
<dbReference type="Pfam" id="PF00566">
    <property type="entry name" value="RabGAP-TBC"/>
    <property type="match status" value="1"/>
</dbReference>
<evidence type="ECO:0000259" key="3">
    <source>
        <dbReference type="PROSITE" id="PS50086"/>
    </source>
</evidence>
<dbReference type="OrthoDB" id="17687at2759"/>
<feature type="compositionally biased region" description="Low complexity" evidence="2">
    <location>
        <begin position="186"/>
        <end position="202"/>
    </location>
</feature>
<dbReference type="Pfam" id="PF02893">
    <property type="entry name" value="GRAM"/>
    <property type="match status" value="1"/>
</dbReference>
<organism evidence="5 6">
    <name type="scientific">Jaminaea rosea</name>
    <dbReference type="NCBI Taxonomy" id="1569628"/>
    <lineage>
        <taxon>Eukaryota</taxon>
        <taxon>Fungi</taxon>
        <taxon>Dikarya</taxon>
        <taxon>Basidiomycota</taxon>
        <taxon>Ustilaginomycotina</taxon>
        <taxon>Exobasidiomycetes</taxon>
        <taxon>Microstromatales</taxon>
        <taxon>Microstromatales incertae sedis</taxon>
        <taxon>Jaminaea</taxon>
    </lineage>
</organism>
<dbReference type="InterPro" id="IPR011992">
    <property type="entry name" value="EF-hand-dom_pair"/>
</dbReference>
<dbReference type="InterPro" id="IPR004182">
    <property type="entry name" value="GRAM"/>
</dbReference>
<name>A0A316UNY3_9BASI</name>
<dbReference type="SUPFAM" id="SSF47923">
    <property type="entry name" value="Ypt/Rab-GAP domain of gyp1p"/>
    <property type="match status" value="2"/>
</dbReference>
<dbReference type="SUPFAM" id="SSF47473">
    <property type="entry name" value="EF-hand"/>
    <property type="match status" value="1"/>
</dbReference>
<dbReference type="GO" id="GO:0005096">
    <property type="term" value="F:GTPase activator activity"/>
    <property type="evidence" value="ECO:0007669"/>
    <property type="project" value="UniProtKB-KW"/>
</dbReference>
<dbReference type="Gene3D" id="1.10.238.10">
    <property type="entry name" value="EF-hand"/>
    <property type="match status" value="1"/>
</dbReference>
<dbReference type="STRING" id="1569628.A0A316UNY3"/>
<dbReference type="Gene3D" id="1.10.10.750">
    <property type="entry name" value="Ypt/Rab-GAP domain of gyp1p, domain 1"/>
    <property type="match status" value="1"/>
</dbReference>
<dbReference type="RefSeq" id="XP_025359487.1">
    <property type="nucleotide sequence ID" value="XM_025507876.1"/>
</dbReference>
<dbReference type="GeneID" id="37029699"/>
<evidence type="ECO:0000256" key="2">
    <source>
        <dbReference type="SAM" id="MobiDB-lite"/>
    </source>
</evidence>
<gene>
    <name evidence="5" type="ORF">BDZ90DRAFT_256100</name>
</gene>
<dbReference type="GO" id="GO:0005509">
    <property type="term" value="F:calcium ion binding"/>
    <property type="evidence" value="ECO:0007669"/>
    <property type="project" value="InterPro"/>
</dbReference>
<reference evidence="5 6" key="1">
    <citation type="journal article" date="2018" name="Mol. Biol. Evol.">
        <title>Broad Genomic Sampling Reveals a Smut Pathogenic Ancestry of the Fungal Clade Ustilaginomycotina.</title>
        <authorList>
            <person name="Kijpornyongpan T."/>
            <person name="Mondo S.J."/>
            <person name="Barry K."/>
            <person name="Sandor L."/>
            <person name="Lee J."/>
            <person name="Lipzen A."/>
            <person name="Pangilinan J."/>
            <person name="LaButti K."/>
            <person name="Hainaut M."/>
            <person name="Henrissat B."/>
            <person name="Grigoriev I.V."/>
            <person name="Spatafora J.W."/>
            <person name="Aime M.C."/>
        </authorList>
    </citation>
    <scope>NUCLEOTIDE SEQUENCE [LARGE SCALE GENOMIC DNA]</scope>
    <source>
        <strain evidence="5 6">MCA 5214</strain>
    </source>
</reference>
<feature type="domain" description="Rab-GAP TBC" evidence="3">
    <location>
        <begin position="259"/>
        <end position="447"/>
    </location>
</feature>
<dbReference type="PANTHER" id="PTHR47219:SF20">
    <property type="entry name" value="TBC1 DOMAIN FAMILY MEMBER 2B"/>
    <property type="match status" value="1"/>
</dbReference>
<sequence>MSTISHSLRDQKEPSRSQIFTHSFSLPNGQVPLSEIPAVLSLSNPEDDDDAQEDEVYAGRLALTQRFLCFESLDRRSCRMSLPLYCVRRVERLNTKRSGVFALAVVVWHGMRVIVQLNALRTQCESFCSLLRDHLRAVLPSMRKLKPFTAGCYSEYVLNPSLDPANADKAKEVGEGSDVPEKEASADAATTSAAASSSSSSSSPPPYHAGLGARFKYPGDARKLREKSKMKLWRSYLSIHGRSLTTTRYPQFLRLVQVGLPSALRGEIWELTSGSIFNRFDHQGEFEAILKENEGRKTTATEEIEKDLHRSLPEYVGFQNEEGINSLRRVLYAFSFKNPEQGYTQGLNILAAAFLIYCSEEQTYFLLDTLCDRLLPGYFTQSMAGTILDRRVFENLVQRSLPLIHEHLVRTDIQLSIASLPWFLSLYINSMPMVFAFRIIDCFMAMGPKVLFQVALAILKINGEEILSVTDDGAFINVLRNYFATLGESAHPEATNPKHRNITNFQELLVVAFREFGVITTETIASERKRFRQEIVDEIELFAKRSAVRQLRDLGRFSKDQAGVVYDHMVEAIYRSRHERQAKEAAAAVAAQQGGLSEKDKAAAAEAMLAAKPAPPTSQDFKEMRIDYETFLIFISEMATWARDEYIVSNLSGLHERTEKKVAEHELVRRIFRAWDSEKRGTLSFQDVIYGLSPIVFSSGDVLSSVSWFFKLHSEGRESLTKDEVLRLSESLLYLFRNEPGEGYLAAVSQLISQAFSVGGEVSPHGVALEREEKAAISA</sequence>
<evidence type="ECO:0000256" key="1">
    <source>
        <dbReference type="ARBA" id="ARBA00022468"/>
    </source>
</evidence>
<feature type="compositionally biased region" description="Basic and acidic residues" evidence="2">
    <location>
        <begin position="167"/>
        <end position="185"/>
    </location>
</feature>
<dbReference type="FunFam" id="1.10.472.80:FF:000051">
    <property type="entry name" value="Probable MDR1-Mac1p interacting protein"/>
    <property type="match status" value="1"/>
</dbReference>
<dbReference type="GO" id="GO:0031267">
    <property type="term" value="F:small GTPase binding"/>
    <property type="evidence" value="ECO:0007669"/>
    <property type="project" value="TreeGrafter"/>
</dbReference>